<dbReference type="InterPro" id="IPR000101">
    <property type="entry name" value="GGT_peptidase"/>
</dbReference>
<dbReference type="SUPFAM" id="SSF56235">
    <property type="entry name" value="N-terminal nucleophile aminohydrolases (Ntn hydrolases)"/>
    <property type="match status" value="1"/>
</dbReference>
<dbReference type="GO" id="GO:0006751">
    <property type="term" value="P:glutathione catabolic process"/>
    <property type="evidence" value="ECO:0007669"/>
    <property type="project" value="InterPro"/>
</dbReference>
<dbReference type="VEuPathDB" id="VectorBase:HLOH_051618"/>
<evidence type="ECO:0000256" key="1">
    <source>
        <dbReference type="PIRSR" id="PIRSR600101-2"/>
    </source>
</evidence>
<proteinExistence type="predicted"/>
<dbReference type="GO" id="GO:0036374">
    <property type="term" value="F:glutathione hydrolase activity"/>
    <property type="evidence" value="ECO:0007669"/>
    <property type="project" value="InterPro"/>
</dbReference>
<dbReference type="GO" id="GO:0005886">
    <property type="term" value="C:plasma membrane"/>
    <property type="evidence" value="ECO:0007669"/>
    <property type="project" value="TreeGrafter"/>
</dbReference>
<feature type="signal peptide" evidence="2">
    <location>
        <begin position="1"/>
        <end position="20"/>
    </location>
</feature>
<dbReference type="InterPro" id="IPR029055">
    <property type="entry name" value="Ntn_hydrolases_N"/>
</dbReference>
<evidence type="ECO:0000313" key="4">
    <source>
        <dbReference type="Proteomes" id="UP000821853"/>
    </source>
</evidence>
<gene>
    <name evidence="3" type="ORF">HPB48_021278</name>
</gene>
<name>A0A9J6FYA9_HAELO</name>
<organism evidence="3 4">
    <name type="scientific">Haemaphysalis longicornis</name>
    <name type="common">Bush tick</name>
    <dbReference type="NCBI Taxonomy" id="44386"/>
    <lineage>
        <taxon>Eukaryota</taxon>
        <taxon>Metazoa</taxon>
        <taxon>Ecdysozoa</taxon>
        <taxon>Arthropoda</taxon>
        <taxon>Chelicerata</taxon>
        <taxon>Arachnida</taxon>
        <taxon>Acari</taxon>
        <taxon>Parasitiformes</taxon>
        <taxon>Ixodida</taxon>
        <taxon>Ixodoidea</taxon>
        <taxon>Ixodidae</taxon>
        <taxon>Haemaphysalinae</taxon>
        <taxon>Haemaphysalis</taxon>
    </lineage>
</organism>
<dbReference type="Proteomes" id="UP000821853">
    <property type="component" value="Chromosome 2"/>
</dbReference>
<dbReference type="Pfam" id="PF01019">
    <property type="entry name" value="G_glu_transpept"/>
    <property type="match status" value="1"/>
</dbReference>
<dbReference type="AlphaFoldDB" id="A0A9J6FYA9"/>
<accession>A0A9J6FYA9</accession>
<feature type="chain" id="PRO_5039905452" description="Gamma glutamyl transpeptidase" evidence="2">
    <location>
        <begin position="21"/>
        <end position="74"/>
    </location>
</feature>
<feature type="binding site" evidence="1">
    <location>
        <position position="48"/>
    </location>
    <ligand>
        <name>L-glutamate</name>
        <dbReference type="ChEBI" id="CHEBI:29985"/>
    </ligand>
</feature>
<protein>
    <recommendedName>
        <fullName evidence="5">Gamma glutamyl transpeptidase</fullName>
    </recommendedName>
</protein>
<comment type="caution">
    <text evidence="3">The sequence shown here is derived from an EMBL/GenBank/DDBJ whole genome shotgun (WGS) entry which is preliminary data.</text>
</comment>
<dbReference type="OrthoDB" id="1081007at2759"/>
<evidence type="ECO:0000256" key="2">
    <source>
        <dbReference type="SAM" id="SignalP"/>
    </source>
</evidence>
<evidence type="ECO:0000313" key="3">
    <source>
        <dbReference type="EMBL" id="KAH9367811.1"/>
    </source>
</evidence>
<keyword evidence="2" id="KW-0732">Signal</keyword>
<keyword evidence="4" id="KW-1185">Reference proteome</keyword>
<reference evidence="3 4" key="1">
    <citation type="journal article" date="2020" name="Cell">
        <title>Large-Scale Comparative Analyses of Tick Genomes Elucidate Their Genetic Diversity and Vector Capacities.</title>
        <authorList>
            <consortium name="Tick Genome and Microbiome Consortium (TIGMIC)"/>
            <person name="Jia N."/>
            <person name="Wang J."/>
            <person name="Shi W."/>
            <person name="Du L."/>
            <person name="Sun Y."/>
            <person name="Zhan W."/>
            <person name="Jiang J.F."/>
            <person name="Wang Q."/>
            <person name="Zhang B."/>
            <person name="Ji P."/>
            <person name="Bell-Sakyi L."/>
            <person name="Cui X.M."/>
            <person name="Yuan T.T."/>
            <person name="Jiang B.G."/>
            <person name="Yang W.F."/>
            <person name="Lam T.T."/>
            <person name="Chang Q.C."/>
            <person name="Ding S.J."/>
            <person name="Wang X.J."/>
            <person name="Zhu J.G."/>
            <person name="Ruan X.D."/>
            <person name="Zhao L."/>
            <person name="Wei J.T."/>
            <person name="Ye R.Z."/>
            <person name="Que T.C."/>
            <person name="Du C.H."/>
            <person name="Zhou Y.H."/>
            <person name="Cheng J.X."/>
            <person name="Dai P.F."/>
            <person name="Guo W.B."/>
            <person name="Han X.H."/>
            <person name="Huang E.J."/>
            <person name="Li L.F."/>
            <person name="Wei W."/>
            <person name="Gao Y.C."/>
            <person name="Liu J.Z."/>
            <person name="Shao H.Z."/>
            <person name="Wang X."/>
            <person name="Wang C.C."/>
            <person name="Yang T.C."/>
            <person name="Huo Q.B."/>
            <person name="Li W."/>
            <person name="Chen H.Y."/>
            <person name="Chen S.E."/>
            <person name="Zhou L.G."/>
            <person name="Ni X.B."/>
            <person name="Tian J.H."/>
            <person name="Sheng Y."/>
            <person name="Liu T."/>
            <person name="Pan Y.S."/>
            <person name="Xia L.Y."/>
            <person name="Li J."/>
            <person name="Zhao F."/>
            <person name="Cao W.C."/>
        </authorList>
    </citation>
    <scope>NUCLEOTIDE SEQUENCE [LARGE SCALE GENOMIC DNA]</scope>
    <source>
        <strain evidence="3">HaeL-2018</strain>
    </source>
</reference>
<evidence type="ECO:0008006" key="5">
    <source>
        <dbReference type="Google" id="ProtNLM"/>
    </source>
</evidence>
<dbReference type="EMBL" id="JABSTR010000004">
    <property type="protein sequence ID" value="KAH9367811.1"/>
    <property type="molecule type" value="Genomic_DNA"/>
</dbReference>
<dbReference type="PANTHER" id="PTHR11686:SF9">
    <property type="entry name" value="RE13973P"/>
    <property type="match status" value="1"/>
</dbReference>
<dbReference type="PANTHER" id="PTHR11686">
    <property type="entry name" value="GAMMA GLUTAMYL TRANSPEPTIDASE"/>
    <property type="match status" value="1"/>
</dbReference>
<sequence>MGGTIADVTVASMLCACVRAFHQCGLGGGFFAVYYNRSNQSAVTFNAREWAPMGATTNMYRANSSSSFLGERSY</sequence>